<sequence length="204" mass="22610">MASNARRRLGAIQGYSVEVAQVFARDFGLPLASSLLHVYAARKDVVSPARLAEVAALSRALGARLPASRAQDFLVPDEDRDLQELQRKLWARGGSAAPVASPYMDFLLKSELSKSWFFSATGDEQKLLSQAYKLALESRMDVASLLVDLSPLKRLKDSDISDNGHLPLSWRSSRVWHYAFARHRPLLEPRVSMDTLGYAAAKGR</sequence>
<gene>
    <name evidence="1" type="ORF">AK812_SmicGene403</name>
</gene>
<evidence type="ECO:0000313" key="2">
    <source>
        <dbReference type="Proteomes" id="UP000186817"/>
    </source>
</evidence>
<protein>
    <submittedName>
        <fullName evidence="1">Uncharacterized protein</fullName>
    </submittedName>
</protein>
<comment type="caution">
    <text evidence="1">The sequence shown here is derived from an EMBL/GenBank/DDBJ whole genome shotgun (WGS) entry which is preliminary data.</text>
</comment>
<name>A0A1Q9F6M5_SYMMI</name>
<dbReference type="EMBL" id="LSRX01000004">
    <property type="protein sequence ID" value="OLQ15326.1"/>
    <property type="molecule type" value="Genomic_DNA"/>
</dbReference>
<reference evidence="1 2" key="1">
    <citation type="submission" date="2016-02" db="EMBL/GenBank/DDBJ databases">
        <title>Genome analysis of coral dinoflagellate symbionts highlights evolutionary adaptations to a symbiotic lifestyle.</title>
        <authorList>
            <person name="Aranda M."/>
            <person name="Li Y."/>
            <person name="Liew Y.J."/>
            <person name="Baumgarten S."/>
            <person name="Simakov O."/>
            <person name="Wilson M."/>
            <person name="Piel J."/>
            <person name="Ashoor H."/>
            <person name="Bougouffa S."/>
            <person name="Bajic V.B."/>
            <person name="Ryu T."/>
            <person name="Ravasi T."/>
            <person name="Bayer T."/>
            <person name="Micklem G."/>
            <person name="Kim H."/>
            <person name="Bhak J."/>
            <person name="Lajeunesse T.C."/>
            <person name="Voolstra C.R."/>
        </authorList>
    </citation>
    <scope>NUCLEOTIDE SEQUENCE [LARGE SCALE GENOMIC DNA]</scope>
    <source>
        <strain evidence="1 2">CCMP2467</strain>
    </source>
</reference>
<dbReference type="AlphaFoldDB" id="A0A1Q9F6M5"/>
<evidence type="ECO:0000313" key="1">
    <source>
        <dbReference type="EMBL" id="OLQ15326.1"/>
    </source>
</evidence>
<dbReference type="Proteomes" id="UP000186817">
    <property type="component" value="Unassembled WGS sequence"/>
</dbReference>
<keyword evidence="2" id="KW-1185">Reference proteome</keyword>
<accession>A0A1Q9F6M5</accession>
<organism evidence="1 2">
    <name type="scientific">Symbiodinium microadriaticum</name>
    <name type="common">Dinoflagellate</name>
    <name type="synonym">Zooxanthella microadriatica</name>
    <dbReference type="NCBI Taxonomy" id="2951"/>
    <lineage>
        <taxon>Eukaryota</taxon>
        <taxon>Sar</taxon>
        <taxon>Alveolata</taxon>
        <taxon>Dinophyceae</taxon>
        <taxon>Suessiales</taxon>
        <taxon>Symbiodiniaceae</taxon>
        <taxon>Symbiodinium</taxon>
    </lineage>
</organism>
<proteinExistence type="predicted"/>